<dbReference type="Pfam" id="PF13393">
    <property type="entry name" value="tRNA-synt_His"/>
    <property type="match status" value="1"/>
</dbReference>
<dbReference type="PANTHER" id="PTHR43707:SF1">
    <property type="entry name" value="HISTIDINE--TRNA LIGASE, MITOCHONDRIAL-RELATED"/>
    <property type="match status" value="1"/>
</dbReference>
<protein>
    <recommendedName>
        <fullName evidence="1">Class II Histidinyl-tRNA synthetase (HisRS)-like catalytic core domain-containing protein</fullName>
    </recommendedName>
</protein>
<dbReference type="EMBL" id="BART01030509">
    <property type="protein sequence ID" value="GAH17579.1"/>
    <property type="molecule type" value="Genomic_DNA"/>
</dbReference>
<proteinExistence type="predicted"/>
<comment type="caution">
    <text evidence="2">The sequence shown here is derived from an EMBL/GenBank/DDBJ whole genome shotgun (WGS) entry which is preliminary data.</text>
</comment>
<name>X1EKC7_9ZZZZ</name>
<gene>
    <name evidence="2" type="ORF">S01H4_53247</name>
</gene>
<reference evidence="2" key="1">
    <citation type="journal article" date="2014" name="Front. Microbiol.">
        <title>High frequency of phylogenetically diverse reductive dehalogenase-homologous genes in deep subseafloor sedimentary metagenomes.</title>
        <authorList>
            <person name="Kawai M."/>
            <person name="Futagami T."/>
            <person name="Toyoda A."/>
            <person name="Takaki Y."/>
            <person name="Nishi S."/>
            <person name="Hori S."/>
            <person name="Arai W."/>
            <person name="Tsubouchi T."/>
            <person name="Morono Y."/>
            <person name="Uchiyama I."/>
            <person name="Ito T."/>
            <person name="Fujiyama A."/>
            <person name="Inagaki F."/>
            <person name="Takami H."/>
        </authorList>
    </citation>
    <scope>NUCLEOTIDE SEQUENCE</scope>
    <source>
        <strain evidence="2">Expedition CK06-06</strain>
    </source>
</reference>
<dbReference type="InterPro" id="IPR041715">
    <property type="entry name" value="HisRS-like_core"/>
</dbReference>
<sequence>YEIDITAIRGFEYYTGICFQLLADREKIGGGGRYDDLIPFMSGKNIPACGFALYIDPIMKLLPLVGSKEGTESRILIKAEESTPEIVRTCFTLAQSLREAKCTVGIAFTEREPSNYRWVISVTKKPSPFVLIDRQQKQRRDVASVAEILNILGR</sequence>
<dbReference type="GO" id="GO:0004821">
    <property type="term" value="F:histidine-tRNA ligase activity"/>
    <property type="evidence" value="ECO:0007669"/>
    <property type="project" value="TreeGrafter"/>
</dbReference>
<organism evidence="2">
    <name type="scientific">marine sediment metagenome</name>
    <dbReference type="NCBI Taxonomy" id="412755"/>
    <lineage>
        <taxon>unclassified sequences</taxon>
        <taxon>metagenomes</taxon>
        <taxon>ecological metagenomes</taxon>
    </lineage>
</organism>
<dbReference type="InterPro" id="IPR004516">
    <property type="entry name" value="HisRS/HisZ"/>
</dbReference>
<dbReference type="AlphaFoldDB" id="X1EKC7"/>
<feature type="domain" description="Class II Histidinyl-tRNA synthetase (HisRS)-like catalytic core" evidence="1">
    <location>
        <begin position="2"/>
        <end position="58"/>
    </location>
</feature>
<dbReference type="PANTHER" id="PTHR43707">
    <property type="entry name" value="HISTIDYL-TRNA SYNTHETASE"/>
    <property type="match status" value="1"/>
</dbReference>
<feature type="non-terminal residue" evidence="2">
    <location>
        <position position="1"/>
    </location>
</feature>
<accession>X1EKC7</accession>
<evidence type="ECO:0000313" key="2">
    <source>
        <dbReference type="EMBL" id="GAH17579.1"/>
    </source>
</evidence>
<dbReference type="GO" id="GO:0005737">
    <property type="term" value="C:cytoplasm"/>
    <property type="evidence" value="ECO:0007669"/>
    <property type="project" value="InterPro"/>
</dbReference>
<dbReference type="InterPro" id="IPR045864">
    <property type="entry name" value="aa-tRNA-synth_II/BPL/LPL"/>
</dbReference>
<dbReference type="Gene3D" id="3.30.930.10">
    <property type="entry name" value="Bira Bifunctional Protein, Domain 2"/>
    <property type="match status" value="1"/>
</dbReference>
<evidence type="ECO:0000259" key="1">
    <source>
        <dbReference type="Pfam" id="PF13393"/>
    </source>
</evidence>
<dbReference type="GO" id="GO:0006427">
    <property type="term" value="P:histidyl-tRNA aminoacylation"/>
    <property type="evidence" value="ECO:0007669"/>
    <property type="project" value="TreeGrafter"/>
</dbReference>
<dbReference type="SUPFAM" id="SSF55681">
    <property type="entry name" value="Class II aaRS and biotin synthetases"/>
    <property type="match status" value="1"/>
</dbReference>